<sequence>MPLDKGRLEISDDARIRCNAEAWSQIDESWTNGEIELALDRDVRDMLQLTVTAWKPFLDQKYETVKGAKGLLREYPELYEEVRHAFKTRELEGLVSCTILWPPKTEVIGGQKNSPSSTHTADLHKSFVRPFRGAAVDGLYEYLTNNNAKFSNPDSSPQYAKFCSIVQSSGTGKSRLMTELRTKDVILLYMNLRPKDDSGFPERDPVPSAILTEDLGLTSAQYTARCCAFFAALFITLRTDFTASLLTPDGSDITRVVEKWNMYMCDMGSEHRRKFFDRVQAEYQRALSSITAETAKPEGEPSVEDTTDKMGSMTLAGATSKPENPPKPATSEADKSPKSVIGKSDESPNPSKSDKPPELEGGQAMIQEYRAMLRALPQLFGRSMDHPKLVIAFDEAHPLSIMQKHFRPSHILCRVISAYSRLKNQRASVWVVFASTTSKVADFSAPQVIYDSARVAEGGELLFPPYTRLGWDQNADPLDGIAANAVAKFDHIIGFGRPLWSSLKSVEMSDVDGIIAIARFKLCKAAYFNPADTDQALAVLSQRFGLDVCFGHPDSVSYLETAVASHLRICTGTTEDRAWRFTSYPSEPFLSCVAADLLHESPGRLGDTLKTLTRKVDSGMFEIGQSGELASRLLWLLAKDKYVRDKVHSEVAHPYIHQPSAGPWDVELIDCQKVPVIPFLEYLFGDQFSSTISSTAKTAFKDAYINFSHWVSMKQDISPRRKTENVADKDDARKSAEDWTLRHWHRTSAVQCCHGQPHVDKMIPIFFDDPSSGDRDEDRMSQLFISDKAGKKASKAALNVIQRSHSSIECVTKLPYIAVLVDLGVEKPDFSVTFPEKPSQGSDPCLRIYATRGSMVSAPFLTRHPEVAGTLRHLVVRQQSPMYRERFGSYLQDQMEFGSTSLDRHMRWEAGKHVPQ</sequence>
<dbReference type="EMBL" id="MU266698">
    <property type="protein sequence ID" value="KAH7919076.1"/>
    <property type="molecule type" value="Genomic_DNA"/>
</dbReference>
<dbReference type="Proteomes" id="UP000790709">
    <property type="component" value="Unassembled WGS sequence"/>
</dbReference>
<proteinExistence type="predicted"/>
<accession>A0ACB8B082</accession>
<protein>
    <submittedName>
        <fullName evidence="1">Uncharacterized protein</fullName>
    </submittedName>
</protein>
<evidence type="ECO:0000313" key="1">
    <source>
        <dbReference type="EMBL" id="KAH7919076.1"/>
    </source>
</evidence>
<organism evidence="1 2">
    <name type="scientific">Leucogyrophana mollusca</name>
    <dbReference type="NCBI Taxonomy" id="85980"/>
    <lineage>
        <taxon>Eukaryota</taxon>
        <taxon>Fungi</taxon>
        <taxon>Dikarya</taxon>
        <taxon>Basidiomycota</taxon>
        <taxon>Agaricomycotina</taxon>
        <taxon>Agaricomycetes</taxon>
        <taxon>Agaricomycetidae</taxon>
        <taxon>Boletales</taxon>
        <taxon>Boletales incertae sedis</taxon>
        <taxon>Leucogyrophana</taxon>
    </lineage>
</organism>
<comment type="caution">
    <text evidence="1">The sequence shown here is derived from an EMBL/GenBank/DDBJ whole genome shotgun (WGS) entry which is preliminary data.</text>
</comment>
<keyword evidence="2" id="KW-1185">Reference proteome</keyword>
<gene>
    <name evidence="1" type="ORF">BV22DRAFT_1134113</name>
</gene>
<reference evidence="1" key="1">
    <citation type="journal article" date="2021" name="New Phytol.">
        <title>Evolutionary innovations through gain and loss of genes in the ectomycorrhizal Boletales.</title>
        <authorList>
            <person name="Wu G."/>
            <person name="Miyauchi S."/>
            <person name="Morin E."/>
            <person name="Kuo A."/>
            <person name="Drula E."/>
            <person name="Varga T."/>
            <person name="Kohler A."/>
            <person name="Feng B."/>
            <person name="Cao Y."/>
            <person name="Lipzen A."/>
            <person name="Daum C."/>
            <person name="Hundley H."/>
            <person name="Pangilinan J."/>
            <person name="Johnson J."/>
            <person name="Barry K."/>
            <person name="LaButti K."/>
            <person name="Ng V."/>
            <person name="Ahrendt S."/>
            <person name="Min B."/>
            <person name="Choi I.G."/>
            <person name="Park H."/>
            <person name="Plett J.M."/>
            <person name="Magnuson J."/>
            <person name="Spatafora J.W."/>
            <person name="Nagy L.G."/>
            <person name="Henrissat B."/>
            <person name="Grigoriev I.V."/>
            <person name="Yang Z.L."/>
            <person name="Xu J."/>
            <person name="Martin F.M."/>
        </authorList>
    </citation>
    <scope>NUCLEOTIDE SEQUENCE</scope>
    <source>
        <strain evidence="1">KUC20120723A-06</strain>
    </source>
</reference>
<name>A0ACB8B082_9AGAM</name>
<evidence type="ECO:0000313" key="2">
    <source>
        <dbReference type="Proteomes" id="UP000790709"/>
    </source>
</evidence>